<protein>
    <submittedName>
        <fullName evidence="2">Uncharacterized protein</fullName>
    </submittedName>
</protein>
<evidence type="ECO:0000256" key="1">
    <source>
        <dbReference type="SAM" id="Phobius"/>
    </source>
</evidence>
<geneLocation type="plasmid" evidence="2">
    <name>Drgb2</name>
</geneLocation>
<proteinExistence type="predicted"/>
<dbReference type="EMBL" id="KT351733">
    <property type="protein sequence ID" value="ALG88467.1"/>
    <property type="molecule type" value="Genomic_DNA"/>
</dbReference>
<keyword evidence="1" id="KW-1133">Transmembrane helix</keyword>
<reference evidence="2" key="2">
    <citation type="submission" date="2015-07" db="EMBL/GenBank/DDBJ databases">
        <authorList>
            <person name="Welte C."/>
            <person name="de Graaf R."/>
            <person name="van den Bosch T.J.M."/>
            <person name="Op den Camp H."/>
            <person name="van Dam N."/>
            <person name="Jetten M."/>
        </authorList>
    </citation>
    <scope>NUCLEOTIDE SEQUENCE</scope>
    <source>
        <plasmid evidence="2">Drgb2</plasmid>
    </source>
</reference>
<keyword evidence="2" id="KW-0614">Plasmid</keyword>
<feature type="transmembrane region" description="Helical" evidence="1">
    <location>
        <begin position="77"/>
        <end position="98"/>
    </location>
</feature>
<keyword evidence="1" id="KW-0812">Transmembrane</keyword>
<dbReference type="AlphaFoldDB" id="A0A0N9NL10"/>
<feature type="transmembrane region" description="Helical" evidence="1">
    <location>
        <begin position="21"/>
        <end position="42"/>
    </location>
</feature>
<evidence type="ECO:0000313" key="2">
    <source>
        <dbReference type="EMBL" id="ALG88467.1"/>
    </source>
</evidence>
<dbReference type="RefSeq" id="WP_181375463.1">
    <property type="nucleotide sequence ID" value="NZ_KT351733.1"/>
</dbReference>
<name>A0A0N9NL10_PECCA</name>
<sequence length="114" mass="13489">MNTKRNPHIERYTRRHNAKVMNIYLHLAFFFAMVSLLSLFIFDDLLMTQAAKTENATWLTIEVQSQLKFAFRCISELFYILSLSSFSVTLFFMVSNYISQMKKRVKSKFNKIPS</sequence>
<accession>A0A0N9NL10</accession>
<keyword evidence="1" id="KW-0472">Membrane</keyword>
<organism evidence="2">
    <name type="scientific">Pectobacterium carotovorum</name>
    <name type="common">Erwinia carotovora</name>
    <dbReference type="NCBI Taxonomy" id="554"/>
    <lineage>
        <taxon>Bacteria</taxon>
        <taxon>Pseudomonadati</taxon>
        <taxon>Pseudomonadota</taxon>
        <taxon>Gammaproteobacteria</taxon>
        <taxon>Enterobacterales</taxon>
        <taxon>Pectobacteriaceae</taxon>
        <taxon>Pectobacterium</taxon>
    </lineage>
</organism>
<reference evidence="2" key="1">
    <citation type="journal article" date="2015" name="Environ. Microbiol.">
        <title>Plasmids from the gut microbiome of cabbage root fly larvae encode SaxA that catalyses the conversion of the plant toxin 2-phenylethyl isothiocyanate.</title>
        <authorList>
            <person name="Welte C.U."/>
            <person name="de Graaf R.M."/>
            <person name="van den Bosch T.J."/>
            <person name="Op den Camp H.J."/>
            <person name="van Dam N.M."/>
            <person name="Jetten M.S."/>
        </authorList>
    </citation>
    <scope>NUCLEOTIDE SEQUENCE</scope>
    <source>
        <plasmid evidence="2">Drgb2</plasmid>
    </source>
</reference>